<sequence>MASLHLTMEVNFGGPLGAGLFAAGPLFSCFTTLSTLTGCAELELSIFTELPFSTVPLAARVSVLGSFCSLGDTSASTLSTLTFSPLEGVSTVTGMAFLLLSAFTGSALTELLLPELAFFFCVCVSLRTIFFHISINSVAKL</sequence>
<protein>
    <submittedName>
        <fullName evidence="2">Uncharacterized protein</fullName>
    </submittedName>
</protein>
<feature type="transmembrane region" description="Helical" evidence="1">
    <location>
        <begin position="88"/>
        <end position="109"/>
    </location>
</feature>
<proteinExistence type="predicted"/>
<name>A0A7C8YML1_OPUST</name>
<organism evidence="2">
    <name type="scientific">Opuntia streptacantha</name>
    <name type="common">Prickly pear cactus</name>
    <name type="synonym">Opuntia cardona</name>
    <dbReference type="NCBI Taxonomy" id="393608"/>
    <lineage>
        <taxon>Eukaryota</taxon>
        <taxon>Viridiplantae</taxon>
        <taxon>Streptophyta</taxon>
        <taxon>Embryophyta</taxon>
        <taxon>Tracheophyta</taxon>
        <taxon>Spermatophyta</taxon>
        <taxon>Magnoliopsida</taxon>
        <taxon>eudicotyledons</taxon>
        <taxon>Gunneridae</taxon>
        <taxon>Pentapetalae</taxon>
        <taxon>Caryophyllales</taxon>
        <taxon>Cactineae</taxon>
        <taxon>Cactaceae</taxon>
        <taxon>Opuntioideae</taxon>
        <taxon>Opuntia</taxon>
    </lineage>
</organism>
<evidence type="ECO:0000313" key="2">
    <source>
        <dbReference type="EMBL" id="MBA4622079.1"/>
    </source>
</evidence>
<feature type="transmembrane region" description="Helical" evidence="1">
    <location>
        <begin position="116"/>
        <end position="135"/>
    </location>
</feature>
<accession>A0A7C8YML1</accession>
<evidence type="ECO:0000256" key="1">
    <source>
        <dbReference type="SAM" id="Phobius"/>
    </source>
</evidence>
<reference evidence="2" key="2">
    <citation type="submission" date="2020-07" db="EMBL/GenBank/DDBJ databases">
        <authorList>
            <person name="Vera ALvarez R."/>
            <person name="Arias-Moreno D.M."/>
            <person name="Jimenez-Jacinto V."/>
            <person name="Jimenez-Bremont J.F."/>
            <person name="Swaminathan K."/>
            <person name="Moose S.P."/>
            <person name="Guerrero-Gonzalez M.L."/>
            <person name="Marino-Ramirez L."/>
            <person name="Landsman D."/>
            <person name="Rodriguez-Kessler M."/>
            <person name="Delgado-Sanchez P."/>
        </authorList>
    </citation>
    <scope>NUCLEOTIDE SEQUENCE</scope>
    <source>
        <tissue evidence="2">Cladode</tissue>
    </source>
</reference>
<dbReference type="EMBL" id="GISG01036948">
    <property type="protein sequence ID" value="MBA4622079.1"/>
    <property type="molecule type" value="Transcribed_RNA"/>
</dbReference>
<keyword evidence="1" id="KW-0812">Transmembrane</keyword>
<keyword evidence="1" id="KW-1133">Transmembrane helix</keyword>
<keyword evidence="1" id="KW-0472">Membrane</keyword>
<dbReference type="AlphaFoldDB" id="A0A7C8YML1"/>
<reference evidence="2" key="1">
    <citation type="journal article" date="2013" name="J. Plant Res.">
        <title>Effect of fungi and light on seed germination of three Opuntia species from semiarid lands of central Mexico.</title>
        <authorList>
            <person name="Delgado-Sanchez P."/>
            <person name="Jimenez-Bremont J.F."/>
            <person name="Guerrero-Gonzalez Mde L."/>
            <person name="Flores J."/>
        </authorList>
    </citation>
    <scope>NUCLEOTIDE SEQUENCE</scope>
    <source>
        <tissue evidence="2">Cladode</tissue>
    </source>
</reference>